<accession>A0AA39KEB4</accession>
<dbReference type="Proteomes" id="UP001175211">
    <property type="component" value="Unassembled WGS sequence"/>
</dbReference>
<evidence type="ECO:0000256" key="1">
    <source>
        <dbReference type="SAM" id="MobiDB-lite"/>
    </source>
</evidence>
<gene>
    <name evidence="2" type="ORF">EV420DRAFT_1641789</name>
</gene>
<protein>
    <submittedName>
        <fullName evidence="2">Uncharacterized protein</fullName>
    </submittedName>
</protein>
<sequence length="334" mass="36533">MSSHLKTDALISIRDGAAAVEEGETLIIILCGHSDIEGKFLIGNGEGVCRQLTKDELEASVRTCKGKVMVITTACHGGLGTNNLWDLVAAAPTSQESSSIVASESNQHYGGVFTGALPAEHYSQAGIDMPRPGARTITEFYPEPHNTDDLVSEMNKFRLSLNRHLYRAPFGHRGDRDHMFPFDGPTSLSAIPFTKVTPNPVTSTSVGQSGSRERTMDVGGDEQEMLELATAVKREELATVVSNIFVMRPKKHWSHLRKHEALRKQARMDLLMGCLSKRLRDVGKCDVNVVTFEGKWLEPAYWLARLWKAAGGVAVDQSAWAKTVSAATSTVDVR</sequence>
<feature type="region of interest" description="Disordered" evidence="1">
    <location>
        <begin position="191"/>
        <end position="219"/>
    </location>
</feature>
<dbReference type="AlphaFoldDB" id="A0AA39KEB4"/>
<proteinExistence type="predicted"/>
<keyword evidence="3" id="KW-1185">Reference proteome</keyword>
<dbReference type="EMBL" id="JAUEPS010000014">
    <property type="protein sequence ID" value="KAK0459584.1"/>
    <property type="molecule type" value="Genomic_DNA"/>
</dbReference>
<evidence type="ECO:0000313" key="3">
    <source>
        <dbReference type="Proteomes" id="UP001175211"/>
    </source>
</evidence>
<dbReference type="RefSeq" id="XP_060331781.1">
    <property type="nucleotide sequence ID" value="XM_060477282.1"/>
</dbReference>
<comment type="caution">
    <text evidence="2">The sequence shown here is derived from an EMBL/GenBank/DDBJ whole genome shotgun (WGS) entry which is preliminary data.</text>
</comment>
<evidence type="ECO:0000313" key="2">
    <source>
        <dbReference type="EMBL" id="KAK0459584.1"/>
    </source>
</evidence>
<dbReference type="GeneID" id="85360830"/>
<reference evidence="2" key="1">
    <citation type="submission" date="2023-06" db="EMBL/GenBank/DDBJ databases">
        <authorList>
            <consortium name="Lawrence Berkeley National Laboratory"/>
            <person name="Ahrendt S."/>
            <person name="Sahu N."/>
            <person name="Indic B."/>
            <person name="Wong-Bajracharya J."/>
            <person name="Merenyi Z."/>
            <person name="Ke H.-M."/>
            <person name="Monk M."/>
            <person name="Kocsube S."/>
            <person name="Drula E."/>
            <person name="Lipzen A."/>
            <person name="Balint B."/>
            <person name="Henrissat B."/>
            <person name="Andreopoulos B."/>
            <person name="Martin F.M."/>
            <person name="Harder C.B."/>
            <person name="Rigling D."/>
            <person name="Ford K.L."/>
            <person name="Foster G.D."/>
            <person name="Pangilinan J."/>
            <person name="Papanicolaou A."/>
            <person name="Barry K."/>
            <person name="LaButti K."/>
            <person name="Viragh M."/>
            <person name="Koriabine M."/>
            <person name="Yan M."/>
            <person name="Riley R."/>
            <person name="Champramary S."/>
            <person name="Plett K.L."/>
            <person name="Tsai I.J."/>
            <person name="Slot J."/>
            <person name="Sipos G."/>
            <person name="Plett J."/>
            <person name="Nagy L.G."/>
            <person name="Grigoriev I.V."/>
        </authorList>
    </citation>
    <scope>NUCLEOTIDE SEQUENCE</scope>
    <source>
        <strain evidence="2">CCBAS 213</strain>
    </source>
</reference>
<organism evidence="2 3">
    <name type="scientific">Armillaria tabescens</name>
    <name type="common">Ringless honey mushroom</name>
    <name type="synonym">Agaricus tabescens</name>
    <dbReference type="NCBI Taxonomy" id="1929756"/>
    <lineage>
        <taxon>Eukaryota</taxon>
        <taxon>Fungi</taxon>
        <taxon>Dikarya</taxon>
        <taxon>Basidiomycota</taxon>
        <taxon>Agaricomycotina</taxon>
        <taxon>Agaricomycetes</taxon>
        <taxon>Agaricomycetidae</taxon>
        <taxon>Agaricales</taxon>
        <taxon>Marasmiineae</taxon>
        <taxon>Physalacriaceae</taxon>
        <taxon>Desarmillaria</taxon>
    </lineage>
</organism>
<name>A0AA39KEB4_ARMTA</name>
<feature type="compositionally biased region" description="Polar residues" evidence="1">
    <location>
        <begin position="196"/>
        <end position="210"/>
    </location>
</feature>